<dbReference type="InterPro" id="IPR018561">
    <property type="entry name" value="AosR"/>
</dbReference>
<evidence type="ECO:0000313" key="1">
    <source>
        <dbReference type="EMBL" id="CAA9438661.1"/>
    </source>
</evidence>
<dbReference type="AlphaFoldDB" id="A0A6J4QEN0"/>
<protein>
    <submittedName>
        <fullName evidence="1">Uncharacterized protein</fullName>
    </submittedName>
</protein>
<dbReference type="EMBL" id="CADCUY010000592">
    <property type="protein sequence ID" value="CAA9438661.1"/>
    <property type="molecule type" value="Genomic_DNA"/>
</dbReference>
<sequence length="190" mass="20828">MARSFTRGRAGLAARLDDDEREVLHRLMTDVAGMLDQARPVAADPLEELVGITEGAVLPDDPALARLLPDASRDDDEAAAEFRRLTERGLRHRKHDALTTAVATLERTAGSADLVLTEQEATAWLTALNDVRLVLAERLGVRTDEDAERVAVRAALLPADDPLAWLASVYDFLTWLQESLVQALTSAPRR</sequence>
<name>A0A6J4QEN0_9ACTN</name>
<proteinExistence type="predicted"/>
<organism evidence="1">
    <name type="scientific">uncultured Quadrisphaera sp</name>
    <dbReference type="NCBI Taxonomy" id="904978"/>
    <lineage>
        <taxon>Bacteria</taxon>
        <taxon>Bacillati</taxon>
        <taxon>Actinomycetota</taxon>
        <taxon>Actinomycetes</taxon>
        <taxon>Kineosporiales</taxon>
        <taxon>Kineosporiaceae</taxon>
        <taxon>Quadrisphaera</taxon>
        <taxon>environmental samples</taxon>
    </lineage>
</organism>
<accession>A0A6J4QEN0</accession>
<reference evidence="1" key="1">
    <citation type="submission" date="2020-02" db="EMBL/GenBank/DDBJ databases">
        <authorList>
            <person name="Meier V. D."/>
        </authorList>
    </citation>
    <scope>NUCLEOTIDE SEQUENCE</scope>
    <source>
        <strain evidence="1">AVDCRST_MAG35</strain>
    </source>
</reference>
<gene>
    <name evidence="1" type="ORF">AVDCRST_MAG35-3109</name>
</gene>
<dbReference type="Pfam" id="PF09438">
    <property type="entry name" value="DUF2017"/>
    <property type="match status" value="1"/>
</dbReference>